<evidence type="ECO:0000256" key="12">
    <source>
        <dbReference type="ARBA" id="ARBA00023139"/>
    </source>
</evidence>
<organism evidence="18 19">
    <name type="scientific">Sediminicoccus rosea</name>
    <dbReference type="NCBI Taxonomy" id="1225128"/>
    <lineage>
        <taxon>Bacteria</taxon>
        <taxon>Pseudomonadati</taxon>
        <taxon>Pseudomonadota</taxon>
        <taxon>Alphaproteobacteria</taxon>
        <taxon>Acetobacterales</taxon>
        <taxon>Roseomonadaceae</taxon>
        <taxon>Sediminicoccus</taxon>
    </lineage>
</organism>
<evidence type="ECO:0000256" key="10">
    <source>
        <dbReference type="ARBA" id="ARBA00023114"/>
    </source>
</evidence>
<keyword evidence="7 15" id="KW-0732">Signal</keyword>
<keyword evidence="9" id="KW-0406">Ion transport</keyword>
<protein>
    <submittedName>
        <fullName evidence="18">Polysaccharide biosynthesis/export family protein</fullName>
    </submittedName>
</protein>
<dbReference type="Pfam" id="PF02563">
    <property type="entry name" value="Poly_export"/>
    <property type="match status" value="1"/>
</dbReference>
<evidence type="ECO:0000313" key="18">
    <source>
        <dbReference type="EMBL" id="WPB83476.1"/>
    </source>
</evidence>
<dbReference type="EMBL" id="CP137852">
    <property type="protein sequence ID" value="WPB83476.1"/>
    <property type="molecule type" value="Genomic_DNA"/>
</dbReference>
<evidence type="ECO:0000256" key="11">
    <source>
        <dbReference type="ARBA" id="ARBA00023136"/>
    </source>
</evidence>
<evidence type="ECO:0000256" key="1">
    <source>
        <dbReference type="ARBA" id="ARBA00004571"/>
    </source>
</evidence>
<dbReference type="PROSITE" id="PS51257">
    <property type="entry name" value="PROKAR_LIPOPROTEIN"/>
    <property type="match status" value="1"/>
</dbReference>
<keyword evidence="12" id="KW-0564">Palmitate</keyword>
<accession>A0ABZ0PD29</accession>
<reference evidence="18 19" key="1">
    <citation type="submission" date="2023-11" db="EMBL/GenBank/DDBJ databases">
        <title>Arctic aerobic anoxygenic photoheterotroph Sediminicoccus rosea KRV36 adapts its photosynthesis to long days of polar summer.</title>
        <authorList>
            <person name="Tomasch J."/>
            <person name="Kopejtka K."/>
            <person name="Bily T."/>
            <person name="Gardiner A.T."/>
            <person name="Gardian Z."/>
            <person name="Shivaramu S."/>
            <person name="Koblizek M."/>
            <person name="Engelhardt F."/>
            <person name="Kaftan D."/>
        </authorList>
    </citation>
    <scope>NUCLEOTIDE SEQUENCE [LARGE SCALE GENOMIC DNA]</scope>
    <source>
        <strain evidence="18 19">R-30</strain>
    </source>
</reference>
<evidence type="ECO:0000313" key="19">
    <source>
        <dbReference type="Proteomes" id="UP001305521"/>
    </source>
</evidence>
<evidence type="ECO:0000259" key="16">
    <source>
        <dbReference type="Pfam" id="PF02563"/>
    </source>
</evidence>
<gene>
    <name evidence="18" type="ORF">R9Z33_15345</name>
</gene>
<feature type="domain" description="SLBB" evidence="17">
    <location>
        <begin position="129"/>
        <end position="208"/>
    </location>
</feature>
<feature type="domain" description="Polysaccharide export protein N-terminal" evidence="16">
    <location>
        <begin position="48"/>
        <end position="120"/>
    </location>
</feature>
<dbReference type="PANTHER" id="PTHR33619">
    <property type="entry name" value="POLYSACCHARIDE EXPORT PROTEIN GFCE-RELATED"/>
    <property type="match status" value="1"/>
</dbReference>
<keyword evidence="13" id="KW-0998">Cell outer membrane</keyword>
<feature type="signal peptide" evidence="15">
    <location>
        <begin position="1"/>
        <end position="25"/>
    </location>
</feature>
<dbReference type="Pfam" id="PF22461">
    <property type="entry name" value="SLBB_2"/>
    <property type="match status" value="1"/>
</dbReference>
<evidence type="ECO:0000256" key="4">
    <source>
        <dbReference type="ARBA" id="ARBA00022452"/>
    </source>
</evidence>
<evidence type="ECO:0000256" key="9">
    <source>
        <dbReference type="ARBA" id="ARBA00023065"/>
    </source>
</evidence>
<evidence type="ECO:0000256" key="14">
    <source>
        <dbReference type="ARBA" id="ARBA00023288"/>
    </source>
</evidence>
<keyword evidence="14" id="KW-0449">Lipoprotein</keyword>
<keyword evidence="11" id="KW-0472">Membrane</keyword>
<keyword evidence="3" id="KW-0813">Transport</keyword>
<keyword evidence="4" id="KW-1134">Transmembrane beta strand</keyword>
<keyword evidence="10" id="KW-0626">Porin</keyword>
<evidence type="ECO:0000256" key="5">
    <source>
        <dbReference type="ARBA" id="ARBA00022597"/>
    </source>
</evidence>
<sequence>MSTTRRALPLLLAPLVAPLVAPLLAGCTGHEITASPRGAERFLPWDDTAPEYRIAAGDRLRVQYLLTPELNETALVAPDGQVALRAAGRVNVAGRSLSEAEAAITQASRRYLTNPVVTLGIEEAAGSVVLVGGMVRNPGQHPLPARRGALEAVIRAGGFTDEARLNEVVLIRRGPGDLPMLRTLDLRGFVSGTVPEDVPLAAGDIVYVPRSRIAEVNLWIDQYVNRLIPFSRSFSYSINRIPTVGGTI</sequence>
<dbReference type="InterPro" id="IPR054765">
    <property type="entry name" value="SLBB_dom"/>
</dbReference>
<comment type="subcellular location">
    <subcellularLocation>
        <location evidence="1">Cell outer membrane</location>
        <topology evidence="1">Multi-pass membrane protein</topology>
    </subcellularLocation>
</comment>
<dbReference type="RefSeq" id="WP_318647452.1">
    <property type="nucleotide sequence ID" value="NZ_CP137852.1"/>
</dbReference>
<dbReference type="Proteomes" id="UP001305521">
    <property type="component" value="Chromosome"/>
</dbReference>
<name>A0ABZ0PD29_9PROT</name>
<dbReference type="InterPro" id="IPR049712">
    <property type="entry name" value="Poly_export"/>
</dbReference>
<dbReference type="Gene3D" id="3.10.560.10">
    <property type="entry name" value="Outer membrane lipoprotein wza domain like"/>
    <property type="match status" value="1"/>
</dbReference>
<evidence type="ECO:0000256" key="13">
    <source>
        <dbReference type="ARBA" id="ARBA00023237"/>
    </source>
</evidence>
<feature type="chain" id="PRO_5045938032" evidence="15">
    <location>
        <begin position="26"/>
        <end position="248"/>
    </location>
</feature>
<keyword evidence="19" id="KW-1185">Reference proteome</keyword>
<keyword evidence="6" id="KW-0812">Transmembrane</keyword>
<evidence type="ECO:0000256" key="7">
    <source>
        <dbReference type="ARBA" id="ARBA00022729"/>
    </source>
</evidence>
<evidence type="ECO:0000259" key="17">
    <source>
        <dbReference type="Pfam" id="PF22461"/>
    </source>
</evidence>
<proteinExistence type="inferred from homology"/>
<evidence type="ECO:0000256" key="6">
    <source>
        <dbReference type="ARBA" id="ARBA00022692"/>
    </source>
</evidence>
<dbReference type="Gene3D" id="3.30.1950.10">
    <property type="entry name" value="wza like domain"/>
    <property type="match status" value="1"/>
</dbReference>
<evidence type="ECO:0000256" key="2">
    <source>
        <dbReference type="ARBA" id="ARBA00009450"/>
    </source>
</evidence>
<comment type="similarity">
    <text evidence="2">Belongs to the BexD/CtrA/VexA family.</text>
</comment>
<dbReference type="PANTHER" id="PTHR33619:SF3">
    <property type="entry name" value="POLYSACCHARIDE EXPORT PROTEIN GFCE-RELATED"/>
    <property type="match status" value="1"/>
</dbReference>
<evidence type="ECO:0000256" key="3">
    <source>
        <dbReference type="ARBA" id="ARBA00022448"/>
    </source>
</evidence>
<dbReference type="InterPro" id="IPR003715">
    <property type="entry name" value="Poly_export_N"/>
</dbReference>
<evidence type="ECO:0000256" key="8">
    <source>
        <dbReference type="ARBA" id="ARBA00023047"/>
    </source>
</evidence>
<evidence type="ECO:0000256" key="15">
    <source>
        <dbReference type="SAM" id="SignalP"/>
    </source>
</evidence>
<keyword evidence="5" id="KW-0762">Sugar transport</keyword>
<keyword evidence="8" id="KW-0625">Polysaccharide transport</keyword>